<evidence type="ECO:0000256" key="1">
    <source>
        <dbReference type="SAM" id="MobiDB-lite"/>
    </source>
</evidence>
<evidence type="ECO:0000313" key="3">
    <source>
        <dbReference type="Proteomes" id="UP001159363"/>
    </source>
</evidence>
<feature type="region of interest" description="Disordered" evidence="1">
    <location>
        <begin position="687"/>
        <end position="742"/>
    </location>
</feature>
<feature type="region of interest" description="Disordered" evidence="1">
    <location>
        <begin position="479"/>
        <end position="540"/>
    </location>
</feature>
<evidence type="ECO:0000313" key="2">
    <source>
        <dbReference type="EMBL" id="KAJ8867373.1"/>
    </source>
</evidence>
<protein>
    <submittedName>
        <fullName evidence="2">Uncharacterized protein</fullName>
    </submittedName>
</protein>
<feature type="region of interest" description="Disordered" evidence="1">
    <location>
        <begin position="1125"/>
        <end position="1187"/>
    </location>
</feature>
<feature type="compositionally biased region" description="Basic and acidic residues" evidence="1">
    <location>
        <begin position="58"/>
        <end position="70"/>
    </location>
</feature>
<feature type="compositionally biased region" description="Basic and acidic residues" evidence="1">
    <location>
        <begin position="687"/>
        <end position="696"/>
    </location>
</feature>
<feature type="region of interest" description="Disordered" evidence="1">
    <location>
        <begin position="558"/>
        <end position="593"/>
    </location>
</feature>
<feature type="compositionally biased region" description="Basic and acidic residues" evidence="1">
    <location>
        <begin position="576"/>
        <end position="590"/>
    </location>
</feature>
<reference evidence="2 3" key="1">
    <citation type="submission" date="2023-02" db="EMBL/GenBank/DDBJ databases">
        <title>LHISI_Scaffold_Assembly.</title>
        <authorList>
            <person name="Stuart O.P."/>
            <person name="Cleave R."/>
            <person name="Magrath M.J.L."/>
            <person name="Mikheyev A.S."/>
        </authorList>
    </citation>
    <scope>NUCLEOTIDE SEQUENCE [LARGE SCALE GENOMIC DNA]</scope>
    <source>
        <strain evidence="2">Daus_M_001</strain>
        <tissue evidence="2">Leg muscle</tissue>
    </source>
</reference>
<keyword evidence="3" id="KW-1185">Reference proteome</keyword>
<dbReference type="EMBL" id="JARBHB010000015">
    <property type="protein sequence ID" value="KAJ8867373.1"/>
    <property type="molecule type" value="Genomic_DNA"/>
</dbReference>
<proteinExistence type="predicted"/>
<feature type="compositionally biased region" description="Polar residues" evidence="1">
    <location>
        <begin position="637"/>
        <end position="646"/>
    </location>
</feature>
<dbReference type="Proteomes" id="UP001159363">
    <property type="component" value="Chromosome 14"/>
</dbReference>
<sequence length="1422" mass="158877">MLIRTGSQDDLWWQGGNLGNSAGKREKVTFLYAKSNVLDGKKGKKGEFLHLQSSARRQGGEKREIPEKTRRPTASSGTIPTCGNPVTRPGIEPGSPWWEASVLIAQPPPMPAQSSPSTVTAGYQCAIDIGIFVHTTVQSSLQVNDDVYSSALGNPAPINEHFTIVCPNHVEFIQKGSDFTSMQQPMEKRRCLLYVQIAIEWEGTCLRLTLLRVQRRAIAFYFTFLGSETPESTTQWSLSYVFIGCCPTPGSYGIRKVFPCKSGIGSQACRADLINCEPIAKFGSPLVDGRPILDSIKYKVVSGVVRTNRTMVSFNTDTNRTGVPAVVDIGDSFDSSLLPGPLLIYPSSLFLTIVRNYESTALQAALQASGVREGKYVYMFRVDVKHMYSEITFAIGSQFVRPALNASEPITDLQGNILRIPKLPEAPLSAFPHSLAPLHKCPTGPLLKDSPCISYAEYYQHIQTQRAQLCAFRTSSEVKHQNVRAGEKREISEKTSQPAARAQIRDPPRRESNPVRPGGRQALQPNRLKPGYPMYKHRRDTRIPRNVRWSRVPELPISTYLPMHPPAAEQGAKEGGGQKEGGDDYQDRPEAPSQPLRLFTGYVECCPVLHTINGHAPVLTTLTPPRDNHEENLRPRPSSSASNLATTRPEAMEQYGRHYRPVYNCAIPICALGEGWVDWYTSVGMKGRGETEDPREGPPTNGIARQSSHMRKSGVSRPGIEPGSPRWETSRLTAHPPQPHLTSRLGHVHAHRCNSENTLNSPYEDHDELKTTSARDVLNVETKKLKGGGYIPFFGRVDATWSALARTWSIGIPDTWKLLSRTFEPGRISAVCVGDSPQKAVCPRTPLEEFICVINVTYLLDLSKEIGHSTADLILLAQEFSGAWKIYFWLMVEVGQAHSQLEFSLSLNNNDKIDVKHVYTEIDFVIGSQFITHVLDDSEPIADLQGNKNGKESAMAFVGDLFQHSSGVISENHGKHKSGWPDRESNPGPPECESSELPMRHLARLYVYCGQISKMRAQLSIDPEGCVADNKRPYRAQPLPLSTLKCASCYDHRLKMISAELRLLRRFPHIEPLIASSLRLDLNILVHNYKIDVVIGSVFLLGDIFMPGQANENLVTTTLAIRDSSRADTAESRRSRADTAESRRSRADTAESRRSRADVAELRRSRADTAESCRSRADVAESRRSRADQRNIHTILPELYSGIVVEELDKCKICVISWLHNEHHRPKHSSQGNLQIPAKYESIFSGHDFLVSDERNEYSIATPEKSQTDGSVVIQRDLENDLPSSKANLKECAWPKAWDMSDYHFITIQRTNTERVNQMSVFTKEERCEKRTAPKKVHMKQSIQRIHKVKRGYSVPFANFSVIPCAPAMKVEHIWESLLLLERTLLDTMNHVQPITNLLRNQGTNHVLPVSGGKLVHQPMNN</sequence>
<feature type="region of interest" description="Disordered" evidence="1">
    <location>
        <begin position="623"/>
        <end position="649"/>
    </location>
</feature>
<accession>A0ABQ9G7N0</accession>
<comment type="caution">
    <text evidence="2">The sequence shown here is derived from an EMBL/GenBank/DDBJ whole genome shotgun (WGS) entry which is preliminary data.</text>
</comment>
<feature type="compositionally biased region" description="Basic and acidic residues" evidence="1">
    <location>
        <begin position="503"/>
        <end position="513"/>
    </location>
</feature>
<feature type="region of interest" description="Disordered" evidence="1">
    <location>
        <begin position="970"/>
        <end position="994"/>
    </location>
</feature>
<feature type="region of interest" description="Disordered" evidence="1">
    <location>
        <begin position="52"/>
        <end position="89"/>
    </location>
</feature>
<gene>
    <name evidence="2" type="ORF">PR048_031174</name>
</gene>
<name>A0ABQ9G7N0_9NEOP</name>
<organism evidence="2 3">
    <name type="scientific">Dryococelus australis</name>
    <dbReference type="NCBI Taxonomy" id="614101"/>
    <lineage>
        <taxon>Eukaryota</taxon>
        <taxon>Metazoa</taxon>
        <taxon>Ecdysozoa</taxon>
        <taxon>Arthropoda</taxon>
        <taxon>Hexapoda</taxon>
        <taxon>Insecta</taxon>
        <taxon>Pterygota</taxon>
        <taxon>Neoptera</taxon>
        <taxon>Polyneoptera</taxon>
        <taxon>Phasmatodea</taxon>
        <taxon>Verophasmatodea</taxon>
        <taxon>Anareolatae</taxon>
        <taxon>Phasmatidae</taxon>
        <taxon>Eurycanthinae</taxon>
        <taxon>Dryococelus</taxon>
    </lineage>
</organism>
<feature type="compositionally biased region" description="Polar residues" evidence="1">
    <location>
        <begin position="72"/>
        <end position="81"/>
    </location>
</feature>
<feature type="compositionally biased region" description="Basic and acidic residues" evidence="1">
    <location>
        <begin position="479"/>
        <end position="493"/>
    </location>
</feature>